<protein>
    <recommendedName>
        <fullName evidence="3">DUF674 domain-containing protein</fullName>
    </recommendedName>
</protein>
<name>A0ABQ8H412_9ROSI</name>
<evidence type="ECO:0008006" key="3">
    <source>
        <dbReference type="Google" id="ProtNLM"/>
    </source>
</evidence>
<reference evidence="1 2" key="1">
    <citation type="submission" date="2021-02" db="EMBL/GenBank/DDBJ databases">
        <title>Plant Genome Project.</title>
        <authorList>
            <person name="Zhang R.-G."/>
        </authorList>
    </citation>
    <scope>NUCLEOTIDE SEQUENCE [LARGE SCALE GENOMIC DNA]</scope>
    <source>
        <tissue evidence="1">Leaves</tissue>
    </source>
</reference>
<keyword evidence="2" id="KW-1185">Reference proteome</keyword>
<evidence type="ECO:0000313" key="2">
    <source>
        <dbReference type="Proteomes" id="UP000827721"/>
    </source>
</evidence>
<dbReference type="Pfam" id="PF05056">
    <property type="entry name" value="DUF674"/>
    <property type="match status" value="1"/>
</dbReference>
<evidence type="ECO:0000313" key="1">
    <source>
        <dbReference type="EMBL" id="KAH7548036.1"/>
    </source>
</evidence>
<comment type="caution">
    <text evidence="1">The sequence shown here is derived from an EMBL/GenBank/DDBJ whole genome shotgun (WGS) entry which is preliminary data.</text>
</comment>
<dbReference type="EMBL" id="JAFEMO010000014">
    <property type="protein sequence ID" value="KAH7548036.1"/>
    <property type="molecule type" value="Genomic_DNA"/>
</dbReference>
<dbReference type="PANTHER" id="PTHR33103">
    <property type="entry name" value="OS01G0153900 PROTEIN"/>
    <property type="match status" value="1"/>
</dbReference>
<proteinExistence type="predicted"/>
<dbReference type="InterPro" id="IPR007750">
    <property type="entry name" value="DUF674"/>
</dbReference>
<organism evidence="1 2">
    <name type="scientific">Xanthoceras sorbifolium</name>
    <dbReference type="NCBI Taxonomy" id="99658"/>
    <lineage>
        <taxon>Eukaryota</taxon>
        <taxon>Viridiplantae</taxon>
        <taxon>Streptophyta</taxon>
        <taxon>Embryophyta</taxon>
        <taxon>Tracheophyta</taxon>
        <taxon>Spermatophyta</taxon>
        <taxon>Magnoliopsida</taxon>
        <taxon>eudicotyledons</taxon>
        <taxon>Gunneridae</taxon>
        <taxon>Pentapetalae</taxon>
        <taxon>rosids</taxon>
        <taxon>malvids</taxon>
        <taxon>Sapindales</taxon>
        <taxon>Sapindaceae</taxon>
        <taxon>Xanthoceroideae</taxon>
        <taxon>Xanthoceras</taxon>
    </lineage>
</organism>
<gene>
    <name evidence="1" type="ORF">JRO89_XS14G0057400</name>
</gene>
<dbReference type="Proteomes" id="UP000827721">
    <property type="component" value="Unassembled WGS sequence"/>
</dbReference>
<accession>A0ABQ8H412</accession>
<dbReference type="PANTHER" id="PTHR33103:SF19">
    <property type="entry name" value="OS09G0544700 PROTEIN"/>
    <property type="match status" value="1"/>
</dbReference>
<sequence>MAASTIKLKLLVDTKAKKVILAEAGKDFIDFLIHLLSLPLATVVRLFKEKNMVGSLSYLYETIENLPDSCLQPGHTKKSLLNPRASIRVTGIPLTLSNNDLETRYFYCCANYYSHHTVADVPNMTCPTCMQKMSCTLSYVSSTAGVDFVNGSSVTYIVMENLEFMPMSPELFVTLLKKFKNREVCGALEEIDVNFGMQEGLNLLKLSMECNTVLTNFYQANVVPKV</sequence>